<comment type="cofactor">
    <cofactor evidence="1">
        <name>a divalent metal cation</name>
        <dbReference type="ChEBI" id="CHEBI:60240"/>
    </cofactor>
</comment>
<evidence type="ECO:0000313" key="4">
    <source>
        <dbReference type="EMBL" id="CAI6358683.1"/>
    </source>
</evidence>
<feature type="domain" description="DDE Tnp4" evidence="3">
    <location>
        <begin position="44"/>
        <end position="95"/>
    </location>
</feature>
<comment type="caution">
    <text evidence="4">The sequence shown here is derived from an EMBL/GenBank/DDBJ whole genome shotgun (WGS) entry which is preliminary data.</text>
</comment>
<keyword evidence="2" id="KW-0479">Metal-binding</keyword>
<organism evidence="4 5">
    <name type="scientific">Macrosiphum euphorbiae</name>
    <name type="common">potato aphid</name>
    <dbReference type="NCBI Taxonomy" id="13131"/>
    <lineage>
        <taxon>Eukaryota</taxon>
        <taxon>Metazoa</taxon>
        <taxon>Ecdysozoa</taxon>
        <taxon>Arthropoda</taxon>
        <taxon>Hexapoda</taxon>
        <taxon>Insecta</taxon>
        <taxon>Pterygota</taxon>
        <taxon>Neoptera</taxon>
        <taxon>Paraneoptera</taxon>
        <taxon>Hemiptera</taxon>
        <taxon>Sternorrhyncha</taxon>
        <taxon>Aphidomorpha</taxon>
        <taxon>Aphidoidea</taxon>
        <taxon>Aphididae</taxon>
        <taxon>Macrosiphini</taxon>
        <taxon>Macrosiphum</taxon>
    </lineage>
</organism>
<dbReference type="EMBL" id="CARXXK010000002">
    <property type="protein sequence ID" value="CAI6358683.1"/>
    <property type="molecule type" value="Genomic_DNA"/>
</dbReference>
<evidence type="ECO:0000259" key="3">
    <source>
        <dbReference type="Pfam" id="PF13359"/>
    </source>
</evidence>
<sequence>MYRYFSGEVSMRSISYYFLRGETTVRNIIETTSKALWAVAIFNYSIRLSRGRKSVECAFGMMVSKFKILERPINFKTEKIEIVIKLIKAICVLHNLILVHDGTHSIPQGIQEDNIDLLYEDTEGNIENNRTRPSYSAMEIRERLCQYFVKPYAALPWQNKYTI</sequence>
<protein>
    <recommendedName>
        <fullName evidence="3">DDE Tnp4 domain-containing protein</fullName>
    </recommendedName>
</protein>
<dbReference type="Proteomes" id="UP001160148">
    <property type="component" value="Unassembled WGS sequence"/>
</dbReference>
<name>A0AAV0WS79_9HEMI</name>
<dbReference type="GO" id="GO:0046872">
    <property type="term" value="F:metal ion binding"/>
    <property type="evidence" value="ECO:0007669"/>
    <property type="project" value="UniProtKB-KW"/>
</dbReference>
<dbReference type="InterPro" id="IPR027806">
    <property type="entry name" value="HARBI1_dom"/>
</dbReference>
<evidence type="ECO:0000256" key="2">
    <source>
        <dbReference type="ARBA" id="ARBA00022723"/>
    </source>
</evidence>
<dbReference type="Pfam" id="PF13359">
    <property type="entry name" value="DDE_Tnp_4"/>
    <property type="match status" value="1"/>
</dbReference>
<evidence type="ECO:0000256" key="1">
    <source>
        <dbReference type="ARBA" id="ARBA00001968"/>
    </source>
</evidence>
<proteinExistence type="predicted"/>
<dbReference type="AlphaFoldDB" id="A0AAV0WS79"/>
<accession>A0AAV0WS79</accession>
<evidence type="ECO:0000313" key="5">
    <source>
        <dbReference type="Proteomes" id="UP001160148"/>
    </source>
</evidence>
<reference evidence="4 5" key="1">
    <citation type="submission" date="2023-01" db="EMBL/GenBank/DDBJ databases">
        <authorList>
            <person name="Whitehead M."/>
        </authorList>
    </citation>
    <scope>NUCLEOTIDE SEQUENCE [LARGE SCALE GENOMIC DNA]</scope>
</reference>
<keyword evidence="5" id="KW-1185">Reference proteome</keyword>
<gene>
    <name evidence="4" type="ORF">MEUPH1_LOCUS14176</name>
</gene>